<organism evidence="4 5">
    <name type="scientific">Dryococelus australis</name>
    <dbReference type="NCBI Taxonomy" id="614101"/>
    <lineage>
        <taxon>Eukaryota</taxon>
        <taxon>Metazoa</taxon>
        <taxon>Ecdysozoa</taxon>
        <taxon>Arthropoda</taxon>
        <taxon>Hexapoda</taxon>
        <taxon>Insecta</taxon>
        <taxon>Pterygota</taxon>
        <taxon>Neoptera</taxon>
        <taxon>Polyneoptera</taxon>
        <taxon>Phasmatodea</taxon>
        <taxon>Verophasmatodea</taxon>
        <taxon>Anareolatae</taxon>
        <taxon>Phasmatidae</taxon>
        <taxon>Eurycanthinae</taxon>
        <taxon>Dryococelus</taxon>
    </lineage>
</organism>
<name>A0ABQ9G3C7_9NEOP</name>
<comment type="cofactor">
    <cofactor evidence="1">
        <name>a divalent metal cation</name>
        <dbReference type="ChEBI" id="CHEBI:60240"/>
    </cofactor>
</comment>
<accession>A0ABQ9G3C7</accession>
<sequence length="83" mass="10213">MEKCWITTLHQKFSNNTHLTLNYVFLSDKVFTLTYSFLKLFNNWELTNEQRIFNYRLSRAYHTVENVFVILVLRFRKFHTSIM</sequence>
<comment type="caution">
    <text evidence="4">The sequence shown here is derived from an EMBL/GenBank/DDBJ whole genome shotgun (WGS) entry which is preliminary data.</text>
</comment>
<dbReference type="InterPro" id="IPR027806">
    <property type="entry name" value="HARBI1_dom"/>
</dbReference>
<evidence type="ECO:0000259" key="3">
    <source>
        <dbReference type="Pfam" id="PF13359"/>
    </source>
</evidence>
<feature type="domain" description="DDE Tnp4" evidence="3">
    <location>
        <begin position="15"/>
        <end position="80"/>
    </location>
</feature>
<evidence type="ECO:0000256" key="1">
    <source>
        <dbReference type="ARBA" id="ARBA00001968"/>
    </source>
</evidence>
<reference evidence="4 5" key="1">
    <citation type="submission" date="2023-02" db="EMBL/GenBank/DDBJ databases">
        <title>LHISI_Scaffold_Assembly.</title>
        <authorList>
            <person name="Stuart O.P."/>
            <person name="Cleave R."/>
            <person name="Magrath M.J.L."/>
            <person name="Mikheyev A.S."/>
        </authorList>
    </citation>
    <scope>NUCLEOTIDE SEQUENCE [LARGE SCALE GENOMIC DNA]</scope>
    <source>
        <strain evidence="4">Daus_M_001</strain>
        <tissue evidence="4">Leg muscle</tissue>
    </source>
</reference>
<dbReference type="Pfam" id="PF13359">
    <property type="entry name" value="DDE_Tnp_4"/>
    <property type="match status" value="1"/>
</dbReference>
<gene>
    <name evidence="4" type="ORF">PR048_033425</name>
</gene>
<keyword evidence="2" id="KW-0479">Metal-binding</keyword>
<dbReference type="Proteomes" id="UP001159363">
    <property type="component" value="Chromosome 16"/>
</dbReference>
<evidence type="ECO:0000256" key="2">
    <source>
        <dbReference type="ARBA" id="ARBA00022723"/>
    </source>
</evidence>
<evidence type="ECO:0000313" key="4">
    <source>
        <dbReference type="EMBL" id="KAJ8865902.1"/>
    </source>
</evidence>
<keyword evidence="5" id="KW-1185">Reference proteome</keyword>
<dbReference type="EMBL" id="JARBHB010000017">
    <property type="protein sequence ID" value="KAJ8865902.1"/>
    <property type="molecule type" value="Genomic_DNA"/>
</dbReference>
<evidence type="ECO:0000313" key="5">
    <source>
        <dbReference type="Proteomes" id="UP001159363"/>
    </source>
</evidence>
<proteinExistence type="predicted"/>
<protein>
    <recommendedName>
        <fullName evidence="3">DDE Tnp4 domain-containing protein</fullName>
    </recommendedName>
</protein>